<evidence type="ECO:0000256" key="6">
    <source>
        <dbReference type="PROSITE-ProRule" id="PRU01091"/>
    </source>
</evidence>
<protein>
    <submittedName>
        <fullName evidence="9">FHA domain-containing protein</fullName>
    </submittedName>
</protein>
<sequence>MLSRVGFGVLGPLQMTVDGAPVPLGSRKQRAVLAVLLLNRNRVVSSDAIIDATWGERARREARASLHTYVAALRRLLNDAGVDGRSLLAAAPPGYRLGVPDADCDAGRFAVGQAAGIRAAAAGRFDEASRHLASALAEWRGRALEDLGDLDFAESFAAALGEERVDAQIAWAEAEIACGRGNSVIGELERLTVEHPYREPLWAQLIIAYHVAERQSDALGAYRRLRTALDGDLGIEPGPTLRALHESVLRQEVLDVRRSALTVASARADTLDGRTASGRLGAARLRARSGEVHALVGAATRIGRLTDNDVVLDDVDISRHHAVVSDTGAMFVVTDLRSANGVYVQDRRIRGSAALANGDRIRIGPHEFVFEWEPGG</sequence>
<dbReference type="CDD" id="cd15831">
    <property type="entry name" value="BTAD"/>
    <property type="match status" value="1"/>
</dbReference>
<evidence type="ECO:0000256" key="3">
    <source>
        <dbReference type="ARBA" id="ARBA00023015"/>
    </source>
</evidence>
<proteinExistence type="inferred from homology"/>
<evidence type="ECO:0000256" key="2">
    <source>
        <dbReference type="ARBA" id="ARBA00022553"/>
    </source>
</evidence>
<dbReference type="InterPro" id="IPR016032">
    <property type="entry name" value="Sig_transdc_resp-reg_C-effctor"/>
</dbReference>
<dbReference type="Pfam" id="PF03704">
    <property type="entry name" value="BTAD"/>
    <property type="match status" value="1"/>
</dbReference>
<accession>A0ABT1MD47</accession>
<evidence type="ECO:0000256" key="1">
    <source>
        <dbReference type="ARBA" id="ARBA00005820"/>
    </source>
</evidence>
<dbReference type="RefSeq" id="WP_255064987.1">
    <property type="nucleotide sequence ID" value="NZ_JANDBD010000019.1"/>
</dbReference>
<feature type="domain" description="FHA" evidence="7">
    <location>
        <begin position="300"/>
        <end position="349"/>
    </location>
</feature>
<dbReference type="InterPro" id="IPR008984">
    <property type="entry name" value="SMAD_FHA_dom_sf"/>
</dbReference>
<dbReference type="CDD" id="cd00060">
    <property type="entry name" value="FHA"/>
    <property type="match status" value="1"/>
</dbReference>
<keyword evidence="10" id="KW-1185">Reference proteome</keyword>
<dbReference type="PROSITE" id="PS50006">
    <property type="entry name" value="FHA_DOMAIN"/>
    <property type="match status" value="1"/>
</dbReference>
<dbReference type="SMART" id="SM00862">
    <property type="entry name" value="Trans_reg_C"/>
    <property type="match status" value="1"/>
</dbReference>
<evidence type="ECO:0000259" key="8">
    <source>
        <dbReference type="PROSITE" id="PS51755"/>
    </source>
</evidence>
<dbReference type="Gene3D" id="1.10.10.10">
    <property type="entry name" value="Winged helix-like DNA-binding domain superfamily/Winged helix DNA-binding domain"/>
    <property type="match status" value="1"/>
</dbReference>
<evidence type="ECO:0000256" key="4">
    <source>
        <dbReference type="ARBA" id="ARBA00023125"/>
    </source>
</evidence>
<dbReference type="InterPro" id="IPR005158">
    <property type="entry name" value="BTAD"/>
</dbReference>
<keyword evidence="5" id="KW-0804">Transcription</keyword>
<dbReference type="Pfam" id="PF00498">
    <property type="entry name" value="FHA"/>
    <property type="match status" value="1"/>
</dbReference>
<dbReference type="SUPFAM" id="SSF49879">
    <property type="entry name" value="SMAD/FHA domain"/>
    <property type="match status" value="1"/>
</dbReference>
<dbReference type="InterPro" id="IPR000253">
    <property type="entry name" value="FHA_dom"/>
</dbReference>
<organism evidence="9 10">
    <name type="scientific">Mycolicibacterium arenosum</name>
    <dbReference type="NCBI Taxonomy" id="2952157"/>
    <lineage>
        <taxon>Bacteria</taxon>
        <taxon>Bacillati</taxon>
        <taxon>Actinomycetota</taxon>
        <taxon>Actinomycetes</taxon>
        <taxon>Mycobacteriales</taxon>
        <taxon>Mycobacteriaceae</taxon>
        <taxon>Mycolicibacterium</taxon>
    </lineage>
</organism>
<dbReference type="InterPro" id="IPR036388">
    <property type="entry name" value="WH-like_DNA-bd_sf"/>
</dbReference>
<feature type="domain" description="OmpR/PhoB-type" evidence="8">
    <location>
        <begin position="1"/>
        <end position="99"/>
    </location>
</feature>
<dbReference type="CDD" id="cd00383">
    <property type="entry name" value="trans_reg_C"/>
    <property type="match status" value="1"/>
</dbReference>
<keyword evidence="4 6" id="KW-0238">DNA-binding</keyword>
<dbReference type="PROSITE" id="PS51755">
    <property type="entry name" value="OMPR_PHOB"/>
    <property type="match status" value="1"/>
</dbReference>
<dbReference type="SUPFAM" id="SSF48452">
    <property type="entry name" value="TPR-like"/>
    <property type="match status" value="1"/>
</dbReference>
<dbReference type="PANTHER" id="PTHR35807">
    <property type="entry name" value="TRANSCRIPTIONAL REGULATOR REDD-RELATED"/>
    <property type="match status" value="1"/>
</dbReference>
<dbReference type="SMART" id="SM01043">
    <property type="entry name" value="BTAD"/>
    <property type="match status" value="1"/>
</dbReference>
<dbReference type="SUPFAM" id="SSF46894">
    <property type="entry name" value="C-terminal effector domain of the bipartite response regulators"/>
    <property type="match status" value="1"/>
</dbReference>
<gene>
    <name evidence="9" type="ORF">NM203_31835</name>
</gene>
<dbReference type="InterPro" id="IPR051677">
    <property type="entry name" value="AfsR-DnrI-RedD_regulator"/>
</dbReference>
<keyword evidence="2" id="KW-0597">Phosphoprotein</keyword>
<reference evidence="9 10" key="1">
    <citation type="submission" date="2022-06" db="EMBL/GenBank/DDBJ databases">
        <title>Mycolicibacterium sp. CAU 1645 isolated from seawater.</title>
        <authorList>
            <person name="Kim W."/>
        </authorList>
    </citation>
    <scope>NUCLEOTIDE SEQUENCE [LARGE SCALE GENOMIC DNA]</scope>
    <source>
        <strain evidence="9 10">CAU 1645</strain>
    </source>
</reference>
<evidence type="ECO:0000256" key="5">
    <source>
        <dbReference type="ARBA" id="ARBA00023163"/>
    </source>
</evidence>
<comment type="similarity">
    <text evidence="1">Belongs to the AfsR/DnrI/RedD regulatory family.</text>
</comment>
<dbReference type="EMBL" id="JANDBD010000019">
    <property type="protein sequence ID" value="MCP9276785.1"/>
    <property type="molecule type" value="Genomic_DNA"/>
</dbReference>
<dbReference type="Pfam" id="PF00486">
    <property type="entry name" value="Trans_reg_C"/>
    <property type="match status" value="1"/>
</dbReference>
<dbReference type="Proteomes" id="UP001651690">
    <property type="component" value="Unassembled WGS sequence"/>
</dbReference>
<feature type="DNA-binding region" description="OmpR/PhoB-type" evidence="6">
    <location>
        <begin position="1"/>
        <end position="99"/>
    </location>
</feature>
<comment type="caution">
    <text evidence="9">The sequence shown here is derived from an EMBL/GenBank/DDBJ whole genome shotgun (WGS) entry which is preliminary data.</text>
</comment>
<dbReference type="SMART" id="SM00240">
    <property type="entry name" value="FHA"/>
    <property type="match status" value="1"/>
</dbReference>
<evidence type="ECO:0000259" key="7">
    <source>
        <dbReference type="PROSITE" id="PS50006"/>
    </source>
</evidence>
<name>A0ABT1MD47_9MYCO</name>
<evidence type="ECO:0000313" key="9">
    <source>
        <dbReference type="EMBL" id="MCP9276785.1"/>
    </source>
</evidence>
<evidence type="ECO:0000313" key="10">
    <source>
        <dbReference type="Proteomes" id="UP001651690"/>
    </source>
</evidence>
<dbReference type="Gene3D" id="2.60.200.20">
    <property type="match status" value="1"/>
</dbReference>
<dbReference type="Gene3D" id="1.25.40.10">
    <property type="entry name" value="Tetratricopeptide repeat domain"/>
    <property type="match status" value="1"/>
</dbReference>
<keyword evidence="3" id="KW-0805">Transcription regulation</keyword>
<dbReference type="InterPro" id="IPR001867">
    <property type="entry name" value="OmpR/PhoB-type_DNA-bd"/>
</dbReference>
<dbReference type="InterPro" id="IPR011990">
    <property type="entry name" value="TPR-like_helical_dom_sf"/>
</dbReference>
<dbReference type="PANTHER" id="PTHR35807:SF1">
    <property type="entry name" value="TRANSCRIPTIONAL REGULATOR REDD"/>
    <property type="match status" value="1"/>
</dbReference>